<gene>
    <name evidence="1" type="ORF">LJ739_10220</name>
</gene>
<keyword evidence="2" id="KW-1185">Reference proteome</keyword>
<dbReference type="Proteomes" id="UP001520878">
    <property type="component" value="Unassembled WGS sequence"/>
</dbReference>
<evidence type="ECO:0000313" key="1">
    <source>
        <dbReference type="EMBL" id="MCC2616617.1"/>
    </source>
</evidence>
<sequence>MIMSYTINGARFHKAPPISDVFVNKNTVVFTDHKGQQRVALNNSSQRVKFLHWLVS</sequence>
<reference evidence="1 2" key="1">
    <citation type="submission" date="2021-10" db="EMBL/GenBank/DDBJ databases">
        <title>Draft genome of Aestuariibacter halophilus JC2043.</title>
        <authorList>
            <person name="Emsley S.A."/>
            <person name="Pfannmuller K.M."/>
            <person name="Ushijima B."/>
            <person name="Saw J.H."/>
            <person name="Videau P."/>
        </authorList>
    </citation>
    <scope>NUCLEOTIDE SEQUENCE [LARGE SCALE GENOMIC DNA]</scope>
    <source>
        <strain evidence="1 2">JC2043</strain>
    </source>
</reference>
<dbReference type="EMBL" id="JAJEWP010000002">
    <property type="protein sequence ID" value="MCC2616617.1"/>
    <property type="molecule type" value="Genomic_DNA"/>
</dbReference>
<comment type="caution">
    <text evidence="1">The sequence shown here is derived from an EMBL/GenBank/DDBJ whole genome shotgun (WGS) entry which is preliminary data.</text>
</comment>
<protein>
    <submittedName>
        <fullName evidence="1">Uncharacterized protein</fullName>
    </submittedName>
</protein>
<name>A0ABS8G7Q4_9ALTE</name>
<accession>A0ABS8G7Q4</accession>
<proteinExistence type="predicted"/>
<evidence type="ECO:0000313" key="2">
    <source>
        <dbReference type="Proteomes" id="UP001520878"/>
    </source>
</evidence>
<organism evidence="1 2">
    <name type="scientific">Fluctibacter halophilus</name>
    <dbReference type="NCBI Taxonomy" id="226011"/>
    <lineage>
        <taxon>Bacteria</taxon>
        <taxon>Pseudomonadati</taxon>
        <taxon>Pseudomonadota</taxon>
        <taxon>Gammaproteobacteria</taxon>
        <taxon>Alteromonadales</taxon>
        <taxon>Alteromonadaceae</taxon>
        <taxon>Fluctibacter</taxon>
    </lineage>
</organism>